<dbReference type="InterPro" id="IPR003594">
    <property type="entry name" value="HATPase_dom"/>
</dbReference>
<proteinExistence type="predicted"/>
<keyword evidence="1" id="KW-0597">Phosphoprotein</keyword>
<feature type="domain" description="PAC" evidence="10">
    <location>
        <begin position="619"/>
        <end position="674"/>
    </location>
</feature>
<accession>A0A485LWS0</accession>
<dbReference type="Pfam" id="PF02518">
    <property type="entry name" value="HATPase_c"/>
    <property type="match status" value="1"/>
</dbReference>
<evidence type="ECO:0000256" key="2">
    <source>
        <dbReference type="ARBA" id="ARBA00022679"/>
    </source>
</evidence>
<dbReference type="CDD" id="cd00130">
    <property type="entry name" value="PAS"/>
    <property type="match status" value="5"/>
</dbReference>
<dbReference type="Pfam" id="PF13426">
    <property type="entry name" value="PAS_9"/>
    <property type="match status" value="1"/>
</dbReference>
<feature type="domain" description="PAS" evidence="9">
    <location>
        <begin position="269"/>
        <end position="330"/>
    </location>
</feature>
<dbReference type="InterPro" id="IPR013656">
    <property type="entry name" value="PAS_4"/>
</dbReference>
<feature type="region of interest" description="Disordered" evidence="7">
    <location>
        <begin position="1"/>
        <end position="31"/>
    </location>
</feature>
<feature type="domain" description="PAS" evidence="9">
    <location>
        <begin position="146"/>
        <end position="189"/>
    </location>
</feature>
<name>A0A485LWS0_9ZZZZ</name>
<evidence type="ECO:0000259" key="10">
    <source>
        <dbReference type="PROSITE" id="PS50113"/>
    </source>
</evidence>
<organism evidence="11">
    <name type="scientific">anaerobic digester metagenome</name>
    <dbReference type="NCBI Taxonomy" id="1263854"/>
    <lineage>
        <taxon>unclassified sequences</taxon>
        <taxon>metagenomes</taxon>
        <taxon>ecological metagenomes</taxon>
    </lineage>
</organism>
<dbReference type="InterPro" id="IPR001610">
    <property type="entry name" value="PAC"/>
</dbReference>
<dbReference type="PROSITE" id="PS50113">
    <property type="entry name" value="PAC"/>
    <property type="match status" value="2"/>
</dbReference>
<dbReference type="PRINTS" id="PR00344">
    <property type="entry name" value="BCTRLSENSOR"/>
</dbReference>
<dbReference type="GO" id="GO:0005524">
    <property type="term" value="F:ATP binding"/>
    <property type="evidence" value="ECO:0007669"/>
    <property type="project" value="UniProtKB-KW"/>
</dbReference>
<dbReference type="NCBIfam" id="TIGR00229">
    <property type="entry name" value="sensory_box"/>
    <property type="match status" value="5"/>
</dbReference>
<dbReference type="PROSITE" id="PS50112">
    <property type="entry name" value="PAS"/>
    <property type="match status" value="5"/>
</dbReference>
<dbReference type="GO" id="GO:0006355">
    <property type="term" value="P:regulation of DNA-templated transcription"/>
    <property type="evidence" value="ECO:0007669"/>
    <property type="project" value="InterPro"/>
</dbReference>
<dbReference type="PANTHER" id="PTHR43065">
    <property type="entry name" value="SENSOR HISTIDINE KINASE"/>
    <property type="match status" value="1"/>
</dbReference>
<dbReference type="InterPro" id="IPR005467">
    <property type="entry name" value="His_kinase_dom"/>
</dbReference>
<evidence type="ECO:0000259" key="9">
    <source>
        <dbReference type="PROSITE" id="PS50112"/>
    </source>
</evidence>
<dbReference type="Gene3D" id="1.10.287.130">
    <property type="match status" value="1"/>
</dbReference>
<dbReference type="SUPFAM" id="SSF55874">
    <property type="entry name" value="ATPase domain of HSP90 chaperone/DNA topoisomerase II/histidine kinase"/>
    <property type="match status" value="1"/>
</dbReference>
<dbReference type="GO" id="GO:0000155">
    <property type="term" value="F:phosphorelay sensor kinase activity"/>
    <property type="evidence" value="ECO:0007669"/>
    <property type="project" value="InterPro"/>
</dbReference>
<keyword evidence="4" id="KW-0418">Kinase</keyword>
<feature type="domain" description="PAS" evidence="9">
    <location>
        <begin position="433"/>
        <end position="488"/>
    </location>
</feature>
<dbReference type="SUPFAM" id="SSF55785">
    <property type="entry name" value="PYP-like sensor domain (PAS domain)"/>
    <property type="match status" value="5"/>
</dbReference>
<sequence>MKKPNKKTGHANRGDSRARAGRRKERIPAADPREILGHADIGIVHLDRDFRIAYVNPRAADMLRQERDRLQGRILLEMIPEQARPALSHDLEQCLVQGTPCGFEIFSSHPKSRWLYCSCTSSEQGLTLVIQDITHRRQVEASLRESQSRYHSLFENNHAVMLLIRPGTGQIVDANPAAVEFYGYTREQLTSMNATEINVLPKEEVFREMNRARSQQQRLFAFRHRLASGEVRDVEVYSGPIEVSGEDLLYSIIHDVTARKKAEDELLMSEERYRTLYEGMAQGVVEYDENGRLVSSNPAARRITGLDLESLKGMTIEEILNTASRTIYREDGTPIRGEELRSIGLSQTGEAAPRFVVRIERQKGGETRWILIESLPRIRSGQKKPIGFFTIFSDITQIKQFQEAQERTNERLELKVTERTEALSQTVDTLQRQREILQTVVDNIPVMLILYDSSGRMILVNKETEKVLGWSREDILGRDFVAVVYPDSGRRRQVREYMQEAGPSWRDIEMETRSGGTVHVSWFNARLSDGSLIGIGMDLSERRKMEQNLRMLAEAVENAGEGIAVLNPEGKVEYVNPAYEDISGYRHDELTGRRLADLDAYLDRKDIEEVIGYVAVHGRKWSGRQRRTKITTGEAIDISLTVTPVYDQEGRIANFIEVVRDITSEVRMQDQLAQNQKFEAIGTLAGGVAHDLKNILAPIMINTEQALMDIEEGHPARRMLEEIMQAAKIGTNLVIQILTFSRQEPREKRPMPVEPVISEAVTFLRSALPSTIDIHQQLEAKDAVVNADPVRIKQVMINLGTNAGHAMREKGGQLKVRLTKEHLNEEEASKLCPDLRAGSYVCITVSDTGEGMDEQTVRRVFEPFFTTKKPGEGTGMGLAVVHGIVKDLQGTITVRSRPGKGSIFSVLIPSMEKDREREAPGP</sequence>
<dbReference type="InterPro" id="IPR035965">
    <property type="entry name" value="PAS-like_dom_sf"/>
</dbReference>
<dbReference type="InterPro" id="IPR013767">
    <property type="entry name" value="PAS_fold"/>
</dbReference>
<gene>
    <name evidence="11" type="ORF">SCFA_110040</name>
</gene>
<evidence type="ECO:0000259" key="8">
    <source>
        <dbReference type="PROSITE" id="PS50109"/>
    </source>
</evidence>
<feature type="domain" description="Histidine kinase" evidence="8">
    <location>
        <begin position="687"/>
        <end position="912"/>
    </location>
</feature>
<keyword evidence="2" id="KW-0808">Transferase</keyword>
<evidence type="ECO:0000256" key="4">
    <source>
        <dbReference type="ARBA" id="ARBA00022777"/>
    </source>
</evidence>
<reference evidence="11" key="1">
    <citation type="submission" date="2019-03" db="EMBL/GenBank/DDBJ databases">
        <authorList>
            <person name="Hao L."/>
        </authorList>
    </citation>
    <scope>NUCLEOTIDE SEQUENCE</scope>
</reference>
<dbReference type="CDD" id="cd00082">
    <property type="entry name" value="HisKA"/>
    <property type="match status" value="1"/>
</dbReference>
<feature type="domain" description="PAC" evidence="10">
    <location>
        <begin position="353"/>
        <end position="407"/>
    </location>
</feature>
<dbReference type="InterPro" id="IPR000700">
    <property type="entry name" value="PAS-assoc_C"/>
</dbReference>
<dbReference type="SMART" id="SM00091">
    <property type="entry name" value="PAS"/>
    <property type="match status" value="5"/>
</dbReference>
<keyword evidence="5" id="KW-0067">ATP-binding</keyword>
<dbReference type="SMART" id="SM00387">
    <property type="entry name" value="HATPase_c"/>
    <property type="match status" value="1"/>
</dbReference>
<feature type="domain" description="PAS" evidence="9">
    <location>
        <begin position="33"/>
        <end position="98"/>
    </location>
</feature>
<evidence type="ECO:0000256" key="6">
    <source>
        <dbReference type="ARBA" id="ARBA00023012"/>
    </source>
</evidence>
<dbReference type="InterPro" id="IPR036097">
    <property type="entry name" value="HisK_dim/P_sf"/>
</dbReference>
<evidence type="ECO:0000313" key="11">
    <source>
        <dbReference type="EMBL" id="VFU11577.1"/>
    </source>
</evidence>
<dbReference type="PANTHER" id="PTHR43065:SF42">
    <property type="entry name" value="TWO-COMPONENT SENSOR PPRA"/>
    <property type="match status" value="1"/>
</dbReference>
<dbReference type="Gene3D" id="3.30.565.10">
    <property type="entry name" value="Histidine kinase-like ATPase, C-terminal domain"/>
    <property type="match status" value="1"/>
</dbReference>
<evidence type="ECO:0000256" key="5">
    <source>
        <dbReference type="ARBA" id="ARBA00022840"/>
    </source>
</evidence>
<keyword evidence="6" id="KW-0902">Two-component regulatory system</keyword>
<dbReference type="AlphaFoldDB" id="A0A485LWS0"/>
<dbReference type="InterPro" id="IPR004358">
    <property type="entry name" value="Sig_transdc_His_kin-like_C"/>
</dbReference>
<dbReference type="Pfam" id="PF00989">
    <property type="entry name" value="PAS"/>
    <property type="match status" value="2"/>
</dbReference>
<keyword evidence="3" id="KW-0547">Nucleotide-binding</keyword>
<dbReference type="SMART" id="SM00086">
    <property type="entry name" value="PAC"/>
    <property type="match status" value="3"/>
</dbReference>
<dbReference type="InterPro" id="IPR003661">
    <property type="entry name" value="HisK_dim/P_dom"/>
</dbReference>
<evidence type="ECO:0000256" key="1">
    <source>
        <dbReference type="ARBA" id="ARBA00022553"/>
    </source>
</evidence>
<dbReference type="SUPFAM" id="SSF47384">
    <property type="entry name" value="Homodimeric domain of signal transducing histidine kinase"/>
    <property type="match status" value="1"/>
</dbReference>
<dbReference type="InterPro" id="IPR036890">
    <property type="entry name" value="HATPase_C_sf"/>
</dbReference>
<dbReference type="Gene3D" id="3.30.450.20">
    <property type="entry name" value="PAS domain"/>
    <property type="match status" value="5"/>
</dbReference>
<dbReference type="SMART" id="SM00388">
    <property type="entry name" value="HisKA"/>
    <property type="match status" value="1"/>
</dbReference>
<evidence type="ECO:0000256" key="7">
    <source>
        <dbReference type="SAM" id="MobiDB-lite"/>
    </source>
</evidence>
<evidence type="ECO:0000256" key="3">
    <source>
        <dbReference type="ARBA" id="ARBA00022741"/>
    </source>
</evidence>
<dbReference type="Pfam" id="PF08448">
    <property type="entry name" value="PAS_4"/>
    <property type="match status" value="2"/>
</dbReference>
<protein>
    <submittedName>
        <fullName evidence="11">Blue-light-activated protein</fullName>
    </submittedName>
</protein>
<dbReference type="PROSITE" id="PS50109">
    <property type="entry name" value="HIS_KIN"/>
    <property type="match status" value="1"/>
</dbReference>
<dbReference type="EMBL" id="CAADRM010000013">
    <property type="protein sequence ID" value="VFU11577.1"/>
    <property type="molecule type" value="Genomic_DNA"/>
</dbReference>
<feature type="domain" description="PAS" evidence="9">
    <location>
        <begin position="548"/>
        <end position="610"/>
    </location>
</feature>
<feature type="compositionally biased region" description="Basic residues" evidence="7">
    <location>
        <begin position="1"/>
        <end position="10"/>
    </location>
</feature>
<dbReference type="InterPro" id="IPR000014">
    <property type="entry name" value="PAS"/>
</dbReference>